<accession>A0A5B2TY34</accession>
<comment type="caution">
    <text evidence="2">The sequence shown here is derived from an EMBL/GenBank/DDBJ whole genome shotgun (WGS) entry which is preliminary data.</text>
</comment>
<gene>
    <name evidence="2" type="ORF">F0361_04570</name>
</gene>
<dbReference type="Proteomes" id="UP000323188">
    <property type="component" value="Unassembled WGS sequence"/>
</dbReference>
<proteinExistence type="predicted"/>
<dbReference type="RefSeq" id="WP_154917406.1">
    <property type="nucleotide sequence ID" value="NZ_VUOE01000001.1"/>
</dbReference>
<dbReference type="EMBL" id="VUOE01000001">
    <property type="protein sequence ID" value="KAA2218898.1"/>
    <property type="molecule type" value="Genomic_DNA"/>
</dbReference>
<dbReference type="AlphaFoldDB" id="A0A5B2TY34"/>
<sequence>MKTSSVLIVLLLMNSGFLAGMLGTQLLGFLNPYIVGGAELLLGVAYYAHTVVRDVRNCFDVDFKL</sequence>
<evidence type="ECO:0000313" key="3">
    <source>
        <dbReference type="Proteomes" id="UP000323188"/>
    </source>
</evidence>
<keyword evidence="1" id="KW-0472">Membrane</keyword>
<evidence type="ECO:0000256" key="1">
    <source>
        <dbReference type="SAM" id="Phobius"/>
    </source>
</evidence>
<evidence type="ECO:0000313" key="2">
    <source>
        <dbReference type="EMBL" id="KAA2218898.1"/>
    </source>
</evidence>
<reference evidence="2 3" key="1">
    <citation type="submission" date="2019-09" db="EMBL/GenBank/DDBJ databases">
        <authorList>
            <person name="Khan S.A."/>
            <person name="Jeon C.O."/>
            <person name="Chun B.H."/>
            <person name="Jeong S.E."/>
        </authorList>
    </citation>
    <scope>NUCLEOTIDE SEQUENCE [LARGE SCALE GENOMIC DNA]</scope>
    <source>
        <strain evidence="2 3">KCTC 42508</strain>
    </source>
</reference>
<keyword evidence="1" id="KW-1133">Transmembrane helix</keyword>
<feature type="transmembrane region" description="Helical" evidence="1">
    <location>
        <begin position="29"/>
        <end position="48"/>
    </location>
</feature>
<organism evidence="2 3">
    <name type="scientific">Maribacter flavus</name>
    <dbReference type="NCBI Taxonomy" id="1658664"/>
    <lineage>
        <taxon>Bacteria</taxon>
        <taxon>Pseudomonadati</taxon>
        <taxon>Bacteroidota</taxon>
        <taxon>Flavobacteriia</taxon>
        <taxon>Flavobacteriales</taxon>
        <taxon>Flavobacteriaceae</taxon>
        <taxon>Maribacter</taxon>
    </lineage>
</organism>
<name>A0A5B2TY34_9FLAO</name>
<keyword evidence="1" id="KW-0812">Transmembrane</keyword>
<protein>
    <submittedName>
        <fullName evidence="2">Uncharacterized protein</fullName>
    </submittedName>
</protein>